<protein>
    <submittedName>
        <fullName evidence="3">Putative transcription regulation protein</fullName>
    </submittedName>
</protein>
<dbReference type="SMART" id="SM00530">
    <property type="entry name" value="HTH_XRE"/>
    <property type="match status" value="1"/>
</dbReference>
<organism evidence="3 4">
    <name type="scientific">Candidatus Uhrbacteria bacterium GW2011_GWD2_52_7</name>
    <dbReference type="NCBI Taxonomy" id="1618989"/>
    <lineage>
        <taxon>Bacteria</taxon>
        <taxon>Candidatus Uhriibacteriota</taxon>
    </lineage>
</organism>
<dbReference type="PANTHER" id="PTHR34475:SF1">
    <property type="entry name" value="CYTOSKELETON PROTEIN RODZ"/>
    <property type="match status" value="1"/>
</dbReference>
<dbReference type="InterPro" id="IPR010982">
    <property type="entry name" value="Lambda_DNA-bd_dom_sf"/>
</dbReference>
<dbReference type="InterPro" id="IPR050400">
    <property type="entry name" value="Bact_Cytoskel_RodZ"/>
</dbReference>
<dbReference type="CDD" id="cd00093">
    <property type="entry name" value="HTH_XRE"/>
    <property type="match status" value="1"/>
</dbReference>
<dbReference type="InterPro" id="IPR001387">
    <property type="entry name" value="Cro/C1-type_HTH"/>
</dbReference>
<evidence type="ECO:0000313" key="3">
    <source>
        <dbReference type="EMBL" id="KKW29801.1"/>
    </source>
</evidence>
<dbReference type="SUPFAM" id="SSF47413">
    <property type="entry name" value="lambda repressor-like DNA-binding domains"/>
    <property type="match status" value="1"/>
</dbReference>
<dbReference type="PANTHER" id="PTHR34475">
    <property type="match status" value="1"/>
</dbReference>
<feature type="domain" description="HTH cro/C1-type" evidence="2">
    <location>
        <begin position="18"/>
        <end position="79"/>
    </location>
</feature>
<gene>
    <name evidence="3" type="ORF">UY72_C0033G0005</name>
</gene>
<evidence type="ECO:0000259" key="2">
    <source>
        <dbReference type="SMART" id="SM00530"/>
    </source>
</evidence>
<keyword evidence="1" id="KW-0812">Transmembrane</keyword>
<reference evidence="3 4" key="1">
    <citation type="journal article" date="2015" name="Nature">
        <title>rRNA introns, odd ribosomes, and small enigmatic genomes across a large radiation of phyla.</title>
        <authorList>
            <person name="Brown C.T."/>
            <person name="Hug L.A."/>
            <person name="Thomas B.C."/>
            <person name="Sharon I."/>
            <person name="Castelle C.J."/>
            <person name="Singh A."/>
            <person name="Wilkins M.J."/>
            <person name="Williams K.H."/>
            <person name="Banfield J.F."/>
        </authorList>
    </citation>
    <scope>NUCLEOTIDE SEQUENCE [LARGE SCALE GENOMIC DNA]</scope>
</reference>
<dbReference type="Proteomes" id="UP000034846">
    <property type="component" value="Unassembled WGS sequence"/>
</dbReference>
<evidence type="ECO:0000256" key="1">
    <source>
        <dbReference type="SAM" id="Phobius"/>
    </source>
</evidence>
<keyword evidence="1" id="KW-0472">Membrane</keyword>
<evidence type="ECO:0000313" key="4">
    <source>
        <dbReference type="Proteomes" id="UP000034846"/>
    </source>
</evidence>
<keyword evidence="1" id="KW-1133">Transmembrane helix</keyword>
<feature type="transmembrane region" description="Helical" evidence="1">
    <location>
        <begin position="110"/>
        <end position="133"/>
    </location>
</feature>
<dbReference type="EMBL" id="LCRD01000033">
    <property type="protein sequence ID" value="KKW29801.1"/>
    <property type="molecule type" value="Genomic_DNA"/>
</dbReference>
<dbReference type="Pfam" id="PF13413">
    <property type="entry name" value="HTH_25"/>
    <property type="match status" value="1"/>
</dbReference>
<accession>A0A0G1XFS4</accession>
<name>A0A0G1XFS4_9BACT</name>
<dbReference type="InterPro" id="IPR013783">
    <property type="entry name" value="Ig-like_fold"/>
</dbReference>
<dbReference type="Pfam" id="PF09136">
    <property type="entry name" value="Glucodextran_B"/>
    <property type="match status" value="1"/>
</dbReference>
<dbReference type="Gene3D" id="1.10.260.40">
    <property type="entry name" value="lambda repressor-like DNA-binding domains"/>
    <property type="match status" value="1"/>
</dbReference>
<dbReference type="GO" id="GO:0003677">
    <property type="term" value="F:DNA binding"/>
    <property type="evidence" value="ECO:0007669"/>
    <property type="project" value="InterPro"/>
</dbReference>
<dbReference type="AlphaFoldDB" id="A0A0G1XFS4"/>
<proteinExistence type="predicted"/>
<sequence length="233" mass="26787">MTFVMRKLDQLPQTLGEKLRALRRGQAVSLAMLEETTHIQRKYLEALERGYYDDLPEPLYTRNFIKAYARALGADETYFIELYEEESGRTDLLSPHRLPRERVRKNRFFVLSRLMTTMSIVCVAVGVLGYLGWQIRGLLEPPMVVLDTPSDGMYANSAMLDVEGLVLEDDVTLRINGEEVVISDDNRFQTTVDLSRGLNVITVEAERRYSRTAVIYRRVVFDAEQTTPISLNR</sequence>
<comment type="caution">
    <text evidence="3">The sequence shown here is derived from an EMBL/GenBank/DDBJ whole genome shotgun (WGS) entry which is preliminary data.</text>
</comment>
<dbReference type="Gene3D" id="2.60.40.10">
    <property type="entry name" value="Immunoglobulins"/>
    <property type="match status" value="1"/>
</dbReference>